<gene>
    <name evidence="10" type="ORF">B4U80_12853</name>
</gene>
<evidence type="ECO:0000256" key="6">
    <source>
        <dbReference type="ARBA" id="ARBA00023242"/>
    </source>
</evidence>
<evidence type="ECO:0000259" key="9">
    <source>
        <dbReference type="Pfam" id="PF25812"/>
    </source>
</evidence>
<dbReference type="OrthoDB" id="10265971at2759"/>
<dbReference type="GO" id="GO:0003682">
    <property type="term" value="F:chromatin binding"/>
    <property type="evidence" value="ECO:0007669"/>
    <property type="project" value="TreeGrafter"/>
</dbReference>
<feature type="region of interest" description="Disordered" evidence="8">
    <location>
        <begin position="484"/>
        <end position="520"/>
    </location>
</feature>
<dbReference type="EMBL" id="NCKV01001833">
    <property type="protein sequence ID" value="RWS27697.1"/>
    <property type="molecule type" value="Genomic_DNA"/>
</dbReference>
<evidence type="ECO:0000256" key="2">
    <source>
        <dbReference type="ARBA" id="ARBA00006168"/>
    </source>
</evidence>
<dbReference type="PANTHER" id="PTHR12172">
    <property type="entry name" value="CELL CYCLE CHECKPOINT PROTEIN RAD17"/>
    <property type="match status" value="1"/>
</dbReference>
<comment type="subcellular location">
    <subcellularLocation>
        <location evidence="1">Nucleus</location>
    </subcellularLocation>
</comment>
<name>A0A443SJJ0_9ACAR</name>
<keyword evidence="6" id="KW-0539">Nucleus</keyword>
<keyword evidence="4" id="KW-0227">DNA damage</keyword>
<dbReference type="InterPro" id="IPR057927">
    <property type="entry name" value="RAD24-like_helical"/>
</dbReference>
<dbReference type="GO" id="GO:0006281">
    <property type="term" value="P:DNA repair"/>
    <property type="evidence" value="ECO:0007669"/>
    <property type="project" value="InterPro"/>
</dbReference>
<feature type="domain" description="Checkpoint protein RAD24-like helical bundle" evidence="9">
    <location>
        <begin position="301"/>
        <end position="389"/>
    </location>
</feature>
<dbReference type="GO" id="GO:0000077">
    <property type="term" value="P:DNA damage checkpoint signaling"/>
    <property type="evidence" value="ECO:0007669"/>
    <property type="project" value="TreeGrafter"/>
</dbReference>
<evidence type="ECO:0000256" key="8">
    <source>
        <dbReference type="SAM" id="MobiDB-lite"/>
    </source>
</evidence>
<dbReference type="SUPFAM" id="SSF52540">
    <property type="entry name" value="P-loop containing nucleoside triphosphate hydrolases"/>
    <property type="match status" value="1"/>
</dbReference>
<evidence type="ECO:0000256" key="1">
    <source>
        <dbReference type="ARBA" id="ARBA00004123"/>
    </source>
</evidence>
<evidence type="ECO:0000256" key="4">
    <source>
        <dbReference type="ARBA" id="ARBA00022763"/>
    </source>
</evidence>
<dbReference type="GO" id="GO:0005634">
    <property type="term" value="C:nucleus"/>
    <property type="evidence" value="ECO:0007669"/>
    <property type="project" value="UniProtKB-SubCell"/>
</dbReference>
<dbReference type="AlphaFoldDB" id="A0A443SJJ0"/>
<dbReference type="STRING" id="299467.A0A443SJJ0"/>
<keyword evidence="11" id="KW-1185">Reference proteome</keyword>
<dbReference type="VEuPathDB" id="VectorBase:LDEU004343"/>
<dbReference type="GO" id="GO:0005524">
    <property type="term" value="F:ATP binding"/>
    <property type="evidence" value="ECO:0007669"/>
    <property type="project" value="UniProtKB-KW"/>
</dbReference>
<evidence type="ECO:0000256" key="3">
    <source>
        <dbReference type="ARBA" id="ARBA00022741"/>
    </source>
</evidence>
<proteinExistence type="inferred from homology"/>
<evidence type="ECO:0000256" key="7">
    <source>
        <dbReference type="ARBA" id="ARBA00023306"/>
    </source>
</evidence>
<accession>A0A443SJJ0</accession>
<comment type="caution">
    <text evidence="10">The sequence shown here is derived from an EMBL/GenBank/DDBJ whole genome shotgun (WGS) entry which is preliminary data.</text>
</comment>
<dbReference type="InterPro" id="IPR027417">
    <property type="entry name" value="P-loop_NTPase"/>
</dbReference>
<evidence type="ECO:0000313" key="11">
    <source>
        <dbReference type="Proteomes" id="UP000288716"/>
    </source>
</evidence>
<reference evidence="10 11" key="1">
    <citation type="journal article" date="2018" name="Gigascience">
        <title>Genomes of trombidid mites reveal novel predicted allergens and laterally-transferred genes associated with secondary metabolism.</title>
        <authorList>
            <person name="Dong X."/>
            <person name="Chaisiri K."/>
            <person name="Xia D."/>
            <person name="Armstrong S.D."/>
            <person name="Fang Y."/>
            <person name="Donnelly M.J."/>
            <person name="Kadowaki T."/>
            <person name="McGarry J.W."/>
            <person name="Darby A.C."/>
            <person name="Makepeace B.L."/>
        </authorList>
    </citation>
    <scope>NUCLEOTIDE SEQUENCE [LARGE SCALE GENOMIC DNA]</scope>
    <source>
        <strain evidence="10">UoL-UT</strain>
    </source>
</reference>
<dbReference type="Pfam" id="PF03215">
    <property type="entry name" value="Rad17"/>
    <property type="match status" value="1"/>
</dbReference>
<keyword evidence="7" id="KW-0131">Cell cycle</keyword>
<evidence type="ECO:0000256" key="5">
    <source>
        <dbReference type="ARBA" id="ARBA00022840"/>
    </source>
</evidence>
<dbReference type="GO" id="GO:0033314">
    <property type="term" value="P:mitotic DNA replication checkpoint signaling"/>
    <property type="evidence" value="ECO:0007669"/>
    <property type="project" value="TreeGrafter"/>
</dbReference>
<dbReference type="Proteomes" id="UP000288716">
    <property type="component" value="Unassembled WGS sequence"/>
</dbReference>
<dbReference type="Gene3D" id="3.40.50.300">
    <property type="entry name" value="P-loop containing nucleotide triphosphate hydrolases"/>
    <property type="match status" value="1"/>
</dbReference>
<dbReference type="PANTHER" id="PTHR12172:SF0">
    <property type="entry name" value="CELL CYCLE CHECKPOINT PROTEIN RAD17"/>
    <property type="match status" value="1"/>
</dbReference>
<keyword evidence="5" id="KW-0067">ATP-binding</keyword>
<keyword evidence="3" id="KW-0547">Nucleotide-binding</keyword>
<evidence type="ECO:0000313" key="10">
    <source>
        <dbReference type="EMBL" id="RWS27697.1"/>
    </source>
</evidence>
<organism evidence="10 11">
    <name type="scientific">Leptotrombidium deliense</name>
    <dbReference type="NCBI Taxonomy" id="299467"/>
    <lineage>
        <taxon>Eukaryota</taxon>
        <taxon>Metazoa</taxon>
        <taxon>Ecdysozoa</taxon>
        <taxon>Arthropoda</taxon>
        <taxon>Chelicerata</taxon>
        <taxon>Arachnida</taxon>
        <taxon>Acari</taxon>
        <taxon>Acariformes</taxon>
        <taxon>Trombidiformes</taxon>
        <taxon>Prostigmata</taxon>
        <taxon>Anystina</taxon>
        <taxon>Parasitengona</taxon>
        <taxon>Trombiculoidea</taxon>
        <taxon>Trombiculidae</taxon>
        <taxon>Leptotrombidium</taxon>
    </lineage>
</organism>
<feature type="compositionally biased region" description="Polar residues" evidence="8">
    <location>
        <begin position="484"/>
        <end position="519"/>
    </location>
</feature>
<comment type="similarity">
    <text evidence="2">Belongs to the rad17/RAD24 family.</text>
</comment>
<sequence length="532" mass="60696">MASNGQRKRKPNYIFIPNDRVLRNNNQESLVVKSSPKDKKSLCVNAKKVNEVENWLNAVFAENNGNLSRVLILRGPSGAGKTATIQVLCHELTISVTEFSETLYCVQKNEFDDEMQGITDPLFCQESQISRFKRFLLEASSKIQPSSRRTLILLEEFPTEFKRDPSQFLVMVDKFIDTFSIPIVFIVNSPSSTDLSLCKFFPEWFLRSTNAIEIVFNAVTVASIVSVLKNICNDCIAKDNLKKFAETCGGDIRNAINTFEVKYGHLLKNVDVNVSRSKKPKKDDCEFKSNLQVAGRECCPSFFHVLGKILYSKREEEFEESSSLLPAHLWHCARKKLKEKKIEDTIDSLSVRTDTLDSYLHEHYLKFTCNLSQVYKCASGMSDADACFGQISWQFPPMFSRIQNYTNVRNLMYNLVGEQTNRRNAFYNFTKPVISRIQADLRETKIAKMKSNNFALHSSDDYLLNIAPYVSLMSDASNESMKTQNCNSWKNASNSKPNVSHHFNSSSEITTNDEPMYSQSDDEITIEDVDFL</sequence>
<dbReference type="Pfam" id="PF25812">
    <property type="entry name" value="RAD24_helical"/>
    <property type="match status" value="1"/>
</dbReference>
<protein>
    <submittedName>
        <fullName evidence="10">Cell cycle checkpoint protein RAD17-like isoform X1</fullName>
    </submittedName>
</protein>
<dbReference type="GO" id="GO:0003689">
    <property type="term" value="F:DNA clamp loader activity"/>
    <property type="evidence" value="ECO:0007669"/>
    <property type="project" value="TreeGrafter"/>
</dbReference>
<dbReference type="InterPro" id="IPR004582">
    <property type="entry name" value="Checkpoint_prot_Rad17_Rad24"/>
</dbReference>